<accession>A0ABU8GXQ3</accession>
<reference evidence="1 2" key="1">
    <citation type="submission" date="2024-03" db="EMBL/GenBank/DDBJ databases">
        <title>First Report of Pectobacterium brasiliscabiei causing potato scab in china.</title>
        <authorList>
            <person name="Handique U."/>
        </authorList>
    </citation>
    <scope>NUCLEOTIDE SEQUENCE [LARGE SCALE GENOMIC DNA]</scope>
    <source>
        <strain evidence="1 2">ZRIMU1503</strain>
    </source>
</reference>
<feature type="non-terminal residue" evidence="1">
    <location>
        <position position="1"/>
    </location>
</feature>
<protein>
    <submittedName>
        <fullName evidence="1">Uncharacterized protein</fullName>
    </submittedName>
</protein>
<name>A0ABU8GXQ3_9ACTN</name>
<dbReference type="EMBL" id="JBBAYM010000458">
    <property type="protein sequence ID" value="MEI5617306.1"/>
    <property type="molecule type" value="Genomic_DNA"/>
</dbReference>
<feature type="non-terminal residue" evidence="1">
    <location>
        <position position="88"/>
    </location>
</feature>
<dbReference type="Proteomes" id="UP001365781">
    <property type="component" value="Unassembled WGS sequence"/>
</dbReference>
<organism evidence="1 2">
    <name type="scientific">Streptomyces brasiliscabiei</name>
    <dbReference type="NCBI Taxonomy" id="2736302"/>
    <lineage>
        <taxon>Bacteria</taxon>
        <taxon>Bacillati</taxon>
        <taxon>Actinomycetota</taxon>
        <taxon>Actinomycetes</taxon>
        <taxon>Kitasatosporales</taxon>
        <taxon>Streptomycetaceae</taxon>
        <taxon>Streptomyces</taxon>
    </lineage>
</organism>
<evidence type="ECO:0000313" key="2">
    <source>
        <dbReference type="Proteomes" id="UP001365781"/>
    </source>
</evidence>
<gene>
    <name evidence="1" type="ORF">WB403_50305</name>
</gene>
<comment type="caution">
    <text evidence="1">The sequence shown here is derived from an EMBL/GenBank/DDBJ whole genome shotgun (WGS) entry which is preliminary data.</text>
</comment>
<proteinExistence type="predicted"/>
<evidence type="ECO:0000313" key="1">
    <source>
        <dbReference type="EMBL" id="MEI5617306.1"/>
    </source>
</evidence>
<keyword evidence="2" id="KW-1185">Reference proteome</keyword>
<sequence>NSYPSVALLRQIASDISGRRVTDTPFFAAPVVGDPAGTGLFLAAHRALEEGRDMLAADELLARAYGHCLVCHAAIVPAAVGNESGPVA</sequence>